<name>A0A510KS90_9FUSO</name>
<proteinExistence type="predicted"/>
<sequence>MNMKTIFSDILEKYDTQIIRLIVEKYGFNEMEALRKFFYSETYKMLSNFELEMWDFSPLVIFDMWENEQVTGNPRNSLYMRDDYYV</sequence>
<organism evidence="1 2">
    <name type="scientific">Leptotrichia wadei</name>
    <dbReference type="NCBI Taxonomy" id="157687"/>
    <lineage>
        <taxon>Bacteria</taxon>
        <taxon>Fusobacteriati</taxon>
        <taxon>Fusobacteriota</taxon>
        <taxon>Fusobacteriia</taxon>
        <taxon>Fusobacteriales</taxon>
        <taxon>Leptotrichiaceae</taxon>
        <taxon>Leptotrichia</taxon>
    </lineage>
</organism>
<reference evidence="1 2" key="1">
    <citation type="submission" date="2019-07" db="EMBL/GenBank/DDBJ databases">
        <title>Complete Genome Sequence of Leptotrichia wadei Strain JMUB3936.</title>
        <authorList>
            <person name="Watanabe S."/>
            <person name="Cui L."/>
        </authorList>
    </citation>
    <scope>NUCLEOTIDE SEQUENCE [LARGE SCALE GENOMIC DNA]</scope>
    <source>
        <strain evidence="1 2">JMUB3936</strain>
    </source>
</reference>
<dbReference type="Proteomes" id="UP000321944">
    <property type="component" value="Chromosome"/>
</dbReference>
<evidence type="ECO:0000313" key="2">
    <source>
        <dbReference type="Proteomes" id="UP000321944"/>
    </source>
</evidence>
<gene>
    <name evidence="1" type="ORF">JMUB3936_0893</name>
</gene>
<dbReference type="EMBL" id="AP019841">
    <property type="protein sequence ID" value="BBM54609.1"/>
    <property type="molecule type" value="Genomic_DNA"/>
</dbReference>
<protein>
    <submittedName>
        <fullName evidence="1">Uncharacterized protein</fullName>
    </submittedName>
</protein>
<dbReference type="AlphaFoldDB" id="A0A510KS90"/>
<dbReference type="RefSeq" id="WP_015769084.1">
    <property type="nucleotide sequence ID" value="NZ_AP019841.1"/>
</dbReference>
<accession>A0A510KS90</accession>
<evidence type="ECO:0000313" key="1">
    <source>
        <dbReference type="EMBL" id="BBM54609.1"/>
    </source>
</evidence>
<dbReference type="OrthoDB" id="3233498at2"/>